<dbReference type="AlphaFoldDB" id="A0A073K8F5"/>
<dbReference type="STRING" id="574376.BAMA_04490"/>
<keyword evidence="1" id="KW-0285">Flavoprotein</keyword>
<dbReference type="SUPFAM" id="SSF47203">
    <property type="entry name" value="Acyl-CoA dehydrogenase C-terminal domain-like"/>
    <property type="match status" value="1"/>
</dbReference>
<gene>
    <name evidence="3" type="ORF">BAMA_04490</name>
</gene>
<organism evidence="3 4">
    <name type="scientific">Bacillus manliponensis</name>
    <dbReference type="NCBI Taxonomy" id="574376"/>
    <lineage>
        <taxon>Bacteria</taxon>
        <taxon>Bacillati</taxon>
        <taxon>Bacillota</taxon>
        <taxon>Bacilli</taxon>
        <taxon>Bacillales</taxon>
        <taxon>Bacillaceae</taxon>
        <taxon>Bacillus</taxon>
        <taxon>Bacillus cereus group</taxon>
    </lineage>
</organism>
<dbReference type="EMBL" id="JOTN01000013">
    <property type="protein sequence ID" value="KEK18533.1"/>
    <property type="molecule type" value="Genomic_DNA"/>
</dbReference>
<dbReference type="OrthoDB" id="8876745at2"/>
<dbReference type="InterPro" id="IPR036250">
    <property type="entry name" value="AcylCo_DH-like_C"/>
</dbReference>
<protein>
    <recommendedName>
        <fullName evidence="2">Acyl-CoA dehydrogenase/oxidase C-terminal domain-containing protein</fullName>
    </recommendedName>
</protein>
<comment type="caution">
    <text evidence="3">The sequence shown here is derived from an EMBL/GenBank/DDBJ whole genome shotgun (WGS) entry which is preliminary data.</text>
</comment>
<proteinExistence type="predicted"/>
<dbReference type="Gene3D" id="1.20.140.10">
    <property type="entry name" value="Butyryl-CoA Dehydrogenase, subunit A, domain 3"/>
    <property type="match status" value="1"/>
</dbReference>
<dbReference type="RefSeq" id="WP_034640546.1">
    <property type="nucleotide sequence ID" value="NZ_CBCSJC010000014.1"/>
</dbReference>
<accession>A0A073K8F5</accession>
<dbReference type="InterPro" id="IPR009075">
    <property type="entry name" value="AcylCo_DH/oxidase_C"/>
</dbReference>
<evidence type="ECO:0000313" key="4">
    <source>
        <dbReference type="Proteomes" id="UP000027822"/>
    </source>
</evidence>
<reference evidence="3 4" key="1">
    <citation type="submission" date="2014-06" db="EMBL/GenBank/DDBJ databases">
        <title>Draft genome sequence of Bacillus manliponensis JCM 15802 (MCCC 1A00708).</title>
        <authorList>
            <person name="Lai Q."/>
            <person name="Liu Y."/>
            <person name="Shao Z."/>
        </authorList>
    </citation>
    <scope>NUCLEOTIDE SEQUENCE [LARGE SCALE GENOMIC DNA]</scope>
    <source>
        <strain evidence="3 4">JCM 15802</strain>
    </source>
</reference>
<evidence type="ECO:0000313" key="3">
    <source>
        <dbReference type="EMBL" id="KEK18533.1"/>
    </source>
</evidence>
<evidence type="ECO:0000259" key="2">
    <source>
        <dbReference type="Pfam" id="PF00441"/>
    </source>
</evidence>
<dbReference type="GO" id="GO:0016627">
    <property type="term" value="F:oxidoreductase activity, acting on the CH-CH group of donors"/>
    <property type="evidence" value="ECO:0007669"/>
    <property type="project" value="InterPro"/>
</dbReference>
<evidence type="ECO:0000256" key="1">
    <source>
        <dbReference type="ARBA" id="ARBA00022630"/>
    </source>
</evidence>
<name>A0A073K8F5_9BACI</name>
<feature type="domain" description="Acyl-CoA dehydrogenase/oxidase C-terminal" evidence="2">
    <location>
        <begin position="137"/>
        <end position="242"/>
    </location>
</feature>
<keyword evidence="4" id="KW-1185">Reference proteome</keyword>
<dbReference type="Proteomes" id="UP000027822">
    <property type="component" value="Unassembled WGS sequence"/>
</dbReference>
<sequence>MIMTEKEAHNYQLVKEFCEKDITDIREFIRDVKKKGYEFLQIENLYLLFPISIQKNRYMLIKEKKIENSGSIISLYKNKVYKIDSAYIFHKIELNDYTILMVDIDLEEQQVYRTLKSTKELIVYQNLNYLLLPILQLLSLKQVLKNCIEYSRNRTTFGMPIHKHQMVAQILAEGFTEYSSNKLYLIDFVEKLDKELITFKDYIENIKLIMESQQKMLDQLIPVTGAHGLLDESEVNKYFLEIHIIGSVFRYVNYIFD</sequence>
<dbReference type="Pfam" id="PF00441">
    <property type="entry name" value="Acyl-CoA_dh_1"/>
    <property type="match status" value="1"/>
</dbReference>